<dbReference type="OrthoDB" id="142078at2"/>
<accession>A0A0R1MC73</accession>
<dbReference type="InterPro" id="IPR017438">
    <property type="entry name" value="ATP-NAD_kinase_N"/>
</dbReference>
<dbReference type="STRING" id="1423777.FD46_GL000444"/>
<sequence>MKKLTVLFFNPRAGDGAAQKIAVEVKTRLVQRGETPYQFDSTTKAEAVKKLRETLAKKQIARIICIGGDGTLNVVATALIHARVQVPVGLIPAGTVNNFAKKWKIPLEAKKAIEVVLSGKQRLVDIGVCNETAIISSLVFGSLADISNDVKQKQKQKFGLGIYGLSAVKNLSKSRSYKALFFNDSFSLYAKVWVCLITTSNYIGGRQYLEKTYNGLHITMLNNMKISKLLNYGFFALTGNLRRSTTLTSFDIKKVIIRPEDGQTMVVRIDGDEGPMLPAKISWLHHFMKIYVK</sequence>
<keyword evidence="3" id="KW-0547">Nucleotide-binding</keyword>
<dbReference type="Pfam" id="PF00781">
    <property type="entry name" value="DAGK_cat"/>
    <property type="match status" value="1"/>
</dbReference>
<dbReference type="PROSITE" id="PS50146">
    <property type="entry name" value="DAGK"/>
    <property type="match status" value="1"/>
</dbReference>
<evidence type="ECO:0000256" key="4">
    <source>
        <dbReference type="ARBA" id="ARBA00022840"/>
    </source>
</evidence>
<keyword evidence="7" id="KW-1185">Reference proteome</keyword>
<dbReference type="SMART" id="SM00046">
    <property type="entry name" value="DAGKc"/>
    <property type="match status" value="1"/>
</dbReference>
<comment type="caution">
    <text evidence="6">The sequence shown here is derived from an EMBL/GenBank/DDBJ whole genome shotgun (WGS) entry which is preliminary data.</text>
</comment>
<dbReference type="InterPro" id="IPR001206">
    <property type="entry name" value="Diacylglycerol_kinase_cat_dom"/>
</dbReference>
<dbReference type="Proteomes" id="UP000051686">
    <property type="component" value="Unassembled WGS sequence"/>
</dbReference>
<proteinExistence type="inferred from homology"/>
<gene>
    <name evidence="6" type="ORF">FD46_GL000444</name>
</gene>
<dbReference type="GO" id="GO:0005524">
    <property type="term" value="F:ATP binding"/>
    <property type="evidence" value="ECO:0007669"/>
    <property type="project" value="UniProtKB-KW"/>
</dbReference>
<feature type="domain" description="DAGKc" evidence="5">
    <location>
        <begin position="1"/>
        <end position="132"/>
    </location>
</feature>
<dbReference type="RefSeq" id="WP_057895437.1">
    <property type="nucleotide sequence ID" value="NZ_AZEH01000020.1"/>
</dbReference>
<dbReference type="PATRIC" id="fig|1423777.3.peg.465"/>
<evidence type="ECO:0000313" key="6">
    <source>
        <dbReference type="EMBL" id="KRL05695.1"/>
    </source>
</evidence>
<dbReference type="PANTHER" id="PTHR12358">
    <property type="entry name" value="SPHINGOSINE KINASE"/>
    <property type="match status" value="1"/>
</dbReference>
<dbReference type="PANTHER" id="PTHR12358:SF54">
    <property type="entry name" value="SPHINGOSINE KINASE RELATED PROTEIN"/>
    <property type="match status" value="1"/>
</dbReference>
<evidence type="ECO:0000256" key="2">
    <source>
        <dbReference type="ARBA" id="ARBA00005983"/>
    </source>
</evidence>
<keyword evidence="4" id="KW-0067">ATP-binding</keyword>
<dbReference type="EMBL" id="AZEH01000020">
    <property type="protein sequence ID" value="KRL05695.1"/>
    <property type="molecule type" value="Genomic_DNA"/>
</dbReference>
<dbReference type="AlphaFoldDB" id="A0A0R1MC73"/>
<dbReference type="InterPro" id="IPR050187">
    <property type="entry name" value="Lipid_Phosphate_FormReg"/>
</dbReference>
<evidence type="ECO:0000313" key="7">
    <source>
        <dbReference type="Proteomes" id="UP000051686"/>
    </source>
</evidence>
<evidence type="ECO:0000256" key="1">
    <source>
        <dbReference type="ARBA" id="ARBA00001946"/>
    </source>
</evidence>
<dbReference type="SUPFAM" id="SSF111331">
    <property type="entry name" value="NAD kinase/diacylglycerol kinase-like"/>
    <property type="match status" value="1"/>
</dbReference>
<evidence type="ECO:0000256" key="3">
    <source>
        <dbReference type="ARBA" id="ARBA00022741"/>
    </source>
</evidence>
<comment type="cofactor">
    <cofactor evidence="1">
        <name>Mg(2+)</name>
        <dbReference type="ChEBI" id="CHEBI:18420"/>
    </cofactor>
</comment>
<dbReference type="Gene3D" id="3.40.50.10330">
    <property type="entry name" value="Probable inorganic polyphosphate/atp-NAD kinase, domain 1"/>
    <property type="match status" value="1"/>
</dbReference>
<reference evidence="6 7" key="1">
    <citation type="journal article" date="2015" name="Genome Announc.">
        <title>Expanding the biotechnology potential of lactobacilli through comparative genomics of 213 strains and associated genera.</title>
        <authorList>
            <person name="Sun Z."/>
            <person name="Harris H.M."/>
            <person name="McCann A."/>
            <person name="Guo C."/>
            <person name="Argimon S."/>
            <person name="Zhang W."/>
            <person name="Yang X."/>
            <person name="Jeffery I.B."/>
            <person name="Cooney J.C."/>
            <person name="Kagawa T.F."/>
            <person name="Liu W."/>
            <person name="Song Y."/>
            <person name="Salvetti E."/>
            <person name="Wrobel A."/>
            <person name="Rasinkangas P."/>
            <person name="Parkhill J."/>
            <person name="Rea M.C."/>
            <person name="O'Sullivan O."/>
            <person name="Ritari J."/>
            <person name="Douillard F.P."/>
            <person name="Paul Ross R."/>
            <person name="Yang R."/>
            <person name="Briner A.E."/>
            <person name="Felis G.E."/>
            <person name="de Vos W.M."/>
            <person name="Barrangou R."/>
            <person name="Klaenhammer T.R."/>
            <person name="Caufield P.W."/>
            <person name="Cui Y."/>
            <person name="Zhang H."/>
            <person name="O'Toole P.W."/>
        </authorList>
    </citation>
    <scope>NUCLEOTIDE SEQUENCE [LARGE SCALE GENOMIC DNA]</scope>
    <source>
        <strain evidence="6 7">DSM 19972</strain>
    </source>
</reference>
<comment type="similarity">
    <text evidence="2">Belongs to the diacylglycerol/lipid kinase family.</text>
</comment>
<protein>
    <recommendedName>
        <fullName evidence="5">DAGKc domain-containing protein</fullName>
    </recommendedName>
</protein>
<dbReference type="GO" id="GO:0016301">
    <property type="term" value="F:kinase activity"/>
    <property type="evidence" value="ECO:0007669"/>
    <property type="project" value="InterPro"/>
</dbReference>
<dbReference type="Gene3D" id="2.60.200.40">
    <property type="match status" value="1"/>
</dbReference>
<name>A0A0R1MC73_9LACO</name>
<dbReference type="InterPro" id="IPR016064">
    <property type="entry name" value="NAD/diacylglycerol_kinase_sf"/>
</dbReference>
<organism evidence="6 7">
    <name type="scientific">Liquorilactobacillus oeni DSM 19972</name>
    <dbReference type="NCBI Taxonomy" id="1423777"/>
    <lineage>
        <taxon>Bacteria</taxon>
        <taxon>Bacillati</taxon>
        <taxon>Bacillota</taxon>
        <taxon>Bacilli</taxon>
        <taxon>Lactobacillales</taxon>
        <taxon>Lactobacillaceae</taxon>
        <taxon>Liquorilactobacillus</taxon>
    </lineage>
</organism>
<evidence type="ECO:0000259" key="5">
    <source>
        <dbReference type="PROSITE" id="PS50146"/>
    </source>
</evidence>